<feature type="region of interest" description="Disordered" evidence="1">
    <location>
        <begin position="1390"/>
        <end position="1446"/>
    </location>
</feature>
<reference evidence="2" key="1">
    <citation type="journal article" date="2014" name="Genome Announc.">
        <title>Draft genome sequence of Rhodosporidium toruloides CECT1137, an oleaginous yeast of biotechnological interest.</title>
        <authorList>
            <person name="Morin N."/>
            <person name="Calcas X."/>
            <person name="Devillers H."/>
            <person name="Durrens P."/>
            <person name="Sherman D.J."/>
            <person name="Nicaud J.-M."/>
            <person name="Neuveglise C."/>
        </authorList>
    </citation>
    <scope>NUCLEOTIDE SEQUENCE</scope>
    <source>
        <strain evidence="2">CECT1137</strain>
    </source>
</reference>
<feature type="region of interest" description="Disordered" evidence="1">
    <location>
        <begin position="1275"/>
        <end position="1375"/>
    </location>
</feature>
<feature type="region of interest" description="Disordered" evidence="1">
    <location>
        <begin position="1"/>
        <end position="150"/>
    </location>
</feature>
<gene>
    <name evidence="2" type="ORF">RHTO0S_02e14268g</name>
</gene>
<feature type="compositionally biased region" description="Low complexity" evidence="1">
    <location>
        <begin position="805"/>
        <end position="814"/>
    </location>
</feature>
<name>A0A061AIK7_RHOTO</name>
<feature type="region of interest" description="Disordered" evidence="1">
    <location>
        <begin position="185"/>
        <end position="255"/>
    </location>
</feature>
<evidence type="ECO:0000313" key="2">
    <source>
        <dbReference type="EMBL" id="CDR37392.1"/>
    </source>
</evidence>
<accession>A0A061AIK7</accession>
<dbReference type="OrthoDB" id="185618at2759"/>
<feature type="region of interest" description="Disordered" evidence="1">
    <location>
        <begin position="300"/>
        <end position="372"/>
    </location>
</feature>
<feature type="compositionally biased region" description="Gly residues" evidence="1">
    <location>
        <begin position="1364"/>
        <end position="1375"/>
    </location>
</feature>
<feature type="compositionally biased region" description="Low complexity" evidence="1">
    <location>
        <begin position="609"/>
        <end position="618"/>
    </location>
</feature>
<feature type="compositionally biased region" description="Low complexity" evidence="1">
    <location>
        <begin position="229"/>
        <end position="249"/>
    </location>
</feature>
<feature type="compositionally biased region" description="Low complexity" evidence="1">
    <location>
        <begin position="305"/>
        <end position="325"/>
    </location>
</feature>
<feature type="compositionally biased region" description="Polar residues" evidence="1">
    <location>
        <begin position="333"/>
        <end position="349"/>
    </location>
</feature>
<dbReference type="EMBL" id="LK052937">
    <property type="protein sequence ID" value="CDR37392.1"/>
    <property type="molecule type" value="Genomic_DNA"/>
</dbReference>
<feature type="region of interest" description="Disordered" evidence="1">
    <location>
        <begin position="805"/>
        <end position="863"/>
    </location>
</feature>
<feature type="compositionally biased region" description="Low complexity" evidence="1">
    <location>
        <begin position="638"/>
        <end position="648"/>
    </location>
</feature>
<feature type="compositionally biased region" description="Polar residues" evidence="1">
    <location>
        <begin position="511"/>
        <end position="526"/>
    </location>
</feature>
<feature type="compositionally biased region" description="Basic and acidic residues" evidence="1">
    <location>
        <begin position="676"/>
        <end position="688"/>
    </location>
</feature>
<feature type="compositionally biased region" description="Polar residues" evidence="1">
    <location>
        <begin position="18"/>
        <end position="36"/>
    </location>
</feature>
<feature type="compositionally biased region" description="Low complexity" evidence="1">
    <location>
        <begin position="822"/>
        <end position="839"/>
    </location>
</feature>
<proteinExistence type="predicted"/>
<protein>
    <submittedName>
        <fullName evidence="2">RHTO0S02e14268g1_1</fullName>
    </submittedName>
</protein>
<feature type="compositionally biased region" description="Low complexity" evidence="1">
    <location>
        <begin position="849"/>
        <end position="859"/>
    </location>
</feature>
<feature type="region of interest" description="Disordered" evidence="1">
    <location>
        <begin position="466"/>
        <end position="789"/>
    </location>
</feature>
<feature type="compositionally biased region" description="Low complexity" evidence="1">
    <location>
        <begin position="1057"/>
        <end position="1114"/>
    </location>
</feature>
<feature type="compositionally biased region" description="Low complexity" evidence="1">
    <location>
        <begin position="1167"/>
        <end position="1196"/>
    </location>
</feature>
<feature type="compositionally biased region" description="Gly residues" evidence="1">
    <location>
        <begin position="1412"/>
        <end position="1425"/>
    </location>
</feature>
<feature type="compositionally biased region" description="Low complexity" evidence="1">
    <location>
        <begin position="1275"/>
        <end position="1313"/>
    </location>
</feature>
<feature type="compositionally biased region" description="Basic and acidic residues" evidence="1">
    <location>
        <begin position="938"/>
        <end position="954"/>
    </location>
</feature>
<feature type="compositionally biased region" description="Low complexity" evidence="1">
    <location>
        <begin position="726"/>
        <end position="753"/>
    </location>
</feature>
<feature type="compositionally biased region" description="Low complexity" evidence="1">
    <location>
        <begin position="488"/>
        <end position="500"/>
    </location>
</feature>
<feature type="compositionally biased region" description="Acidic residues" evidence="1">
    <location>
        <begin position="583"/>
        <end position="600"/>
    </location>
</feature>
<feature type="compositionally biased region" description="Low complexity" evidence="1">
    <location>
        <begin position="109"/>
        <end position="122"/>
    </location>
</feature>
<feature type="region of interest" description="Disordered" evidence="1">
    <location>
        <begin position="876"/>
        <end position="895"/>
    </location>
</feature>
<evidence type="ECO:0000256" key="1">
    <source>
        <dbReference type="SAM" id="MobiDB-lite"/>
    </source>
</evidence>
<feature type="compositionally biased region" description="Low complexity" evidence="1">
    <location>
        <begin position="1229"/>
        <end position="1238"/>
    </location>
</feature>
<feature type="compositionally biased region" description="Low complexity" evidence="1">
    <location>
        <begin position="1400"/>
        <end position="1411"/>
    </location>
</feature>
<feature type="region of interest" description="Disordered" evidence="1">
    <location>
        <begin position="1229"/>
        <end position="1256"/>
    </location>
</feature>
<feature type="compositionally biased region" description="Basic and acidic residues" evidence="1">
    <location>
        <begin position="537"/>
        <end position="568"/>
    </location>
</feature>
<feature type="compositionally biased region" description="Low complexity" evidence="1">
    <location>
        <begin position="901"/>
        <end position="917"/>
    </location>
</feature>
<feature type="compositionally biased region" description="Basic and acidic residues" evidence="1">
    <location>
        <begin position="1007"/>
        <end position="1022"/>
    </location>
</feature>
<feature type="compositionally biased region" description="Low complexity" evidence="1">
    <location>
        <begin position="1325"/>
        <end position="1363"/>
    </location>
</feature>
<feature type="compositionally biased region" description="Acidic residues" evidence="1">
    <location>
        <begin position="1140"/>
        <end position="1153"/>
    </location>
</feature>
<feature type="compositionally biased region" description="Basic and acidic residues" evidence="1">
    <location>
        <begin position="1034"/>
        <end position="1043"/>
    </location>
</feature>
<feature type="region of interest" description="Disordered" evidence="1">
    <location>
        <begin position="901"/>
        <end position="1214"/>
    </location>
</feature>
<organism evidence="2">
    <name type="scientific">Rhodotorula toruloides</name>
    <name type="common">Yeast</name>
    <name type="synonym">Rhodosporidium toruloides</name>
    <dbReference type="NCBI Taxonomy" id="5286"/>
    <lineage>
        <taxon>Eukaryota</taxon>
        <taxon>Fungi</taxon>
        <taxon>Dikarya</taxon>
        <taxon>Basidiomycota</taxon>
        <taxon>Pucciniomycotina</taxon>
        <taxon>Microbotryomycetes</taxon>
        <taxon>Sporidiobolales</taxon>
        <taxon>Sporidiobolaceae</taxon>
        <taxon>Rhodotorula</taxon>
    </lineage>
</organism>
<feature type="compositionally biased region" description="Polar residues" evidence="1">
    <location>
        <begin position="196"/>
        <end position="210"/>
    </location>
</feature>
<feature type="compositionally biased region" description="Basic and acidic residues" evidence="1">
    <location>
        <begin position="124"/>
        <end position="139"/>
    </location>
</feature>
<sequence length="1446" mass="146694">MADSPVAPSTGKHPRLSSLRSTTEQGSPVSTRQRQLGQIGGKSGPGYSPYARRVATRSQAQQQQQAGGNEGDDEREGEGSPTQQPRQAQGLFGRVRSLPGRMLGLLTRSSSSKQLAASTSLADVRAELDGERQREERQRGQGRAGGMTRSKTSYNIAQAKVASQQPPVAGGISSSSSMSALATLAGGPATAGGRSAHSTLVLPNSASTNGSGAGPSFLTAANLGRHSRAASPALSSASLAQQQRRSPSPLRNGLVGSMSSFQLAQPPSPTAASAIFNPTLGNNVTSNPFGLTSRSPFVSRTAMQPRSPSISGRSVSSVAGGAAASTGHPLFPYSSTLPRGTSPSLTGSVSMRDGLSSAAGPVGQKRPFRAGSPLNPQHHFLSGSATVGSGLSSLAGHGGDEIEMLSDEAGLNGVERARKKQLVWDPQRGLVSRERLEKEKEREAPPMPKNEAERILEVLEGMGRTPLGEAKRGTVKPKHINVPALEQSSSRLPRSSTTPSILSGTPYAACTSRTSAEPAPSTTQSGRPAKGLQAVLRAREERRRALIEQEREERERERMEDEERERERERRRRERRRRMDELVMSDEMEDVFSAPEEEEVASPKRVTRSAAKQKNSSKGGKGKERLLEPPTPSRRSTRASSRVQTKSPSPAPTPRRTRGGKAAPVAREQEDEEMGRDETEKEDEEARQAKRSTKSRSPAPPPSAKKRSGAPTPAAKSPSPPPPQPTVEAAPAVPKITFPAPSSFPATAPSTSTGRSSLRPGKSHTSRQHASSSRVFSAKEEDLPPIDDEALAKIQMPAFKIPAGFSFGAPAAPSAEKKDEAAPAASSSSLLSRLGAPASTSTSEPAKPAFSFGSASSAADKPAVPLPSFSFGATAAKKDEAEKKEDKPASTPAASDFFAKSATSAPSSSGFSFSAPATAPPAAPVANGKPSFFASILADKEKGTPAEKKADDAAPKPAMPTFSFGTVTKKDESLPVIKPTEVVPPTPDAKEAATPVANPFAAFNKPSADEPKEGEQKKDEPAKTGFSFGAPAATEKKEEKKDTPAPLFSFGAPKTDGAAASSPFSFGSAAAKPADRAAASPFSFGSASTPASTTETKAPAPTFTFGTTPATPQAAEKKDTTPAPAPVFGGLSPAKAAVADDADGDSGMEDEGGESSAAASPAPPAAPAFSFGTSSSSAPSPFGASTGSTGFTFGASTEKKDAPPASPFGATAASPSLFGGAASTAAKPSFSFGASPSASPAPPSPAATAPSFSFGAGTSTAGAAPSPFAFGAQSSAPAFGAAPASSTPAPFTFGSATPSPAPGTPTGAPASTGFTFGAPTSTGMGQSLSATSATAAPSFSFGAPASQPATPGAAPASPFSFGAPAGGTTTGAVAGPGGAAPFTFGASTGTPGASGGFNFGAGAPASAPGTPGATGGGLFNIGSGGNESSTTGPGGRPMRPLRRTKR</sequence>
<feature type="compositionally biased region" description="Basic and acidic residues" evidence="1">
    <location>
        <begin position="876"/>
        <end position="888"/>
    </location>
</feature>
<feature type="compositionally biased region" description="Low complexity" evidence="1">
    <location>
        <begin position="1246"/>
        <end position="1256"/>
    </location>
</feature>